<keyword evidence="10" id="KW-1185">Reference proteome</keyword>
<sequence length="171" mass="20290">MIRNIFSLTRSIPYLVQSKPWAPLNAKNLVSVTLQRSFSLIQTPTVSLLKNSIANPATETIRTVTKYSIKKGKRKSVKAVRGRFYRLAWGGWIRRLAGCHKKMWKKRGPRRRRLRQHVLCNATQSRLLDSMVGSYWRRRKYYVDDPYEPYHVREEFQYTAMKPKPYFPPEQ</sequence>
<dbReference type="EMBL" id="JBDJPC010000009">
    <property type="protein sequence ID" value="KAL1491586.1"/>
    <property type="molecule type" value="Genomic_DNA"/>
</dbReference>
<dbReference type="GO" id="GO:0005840">
    <property type="term" value="C:ribosome"/>
    <property type="evidence" value="ECO:0007669"/>
    <property type="project" value="UniProtKB-KW"/>
</dbReference>
<dbReference type="Pfam" id="PF01632">
    <property type="entry name" value="Ribosomal_L35p"/>
    <property type="match status" value="1"/>
</dbReference>
<keyword evidence="4" id="KW-0689">Ribosomal protein</keyword>
<dbReference type="GO" id="GO:1990904">
    <property type="term" value="C:ribonucleoprotein complex"/>
    <property type="evidence" value="ECO:0007669"/>
    <property type="project" value="UniProtKB-KW"/>
</dbReference>
<dbReference type="AlphaFoldDB" id="A0ABD1EA82"/>
<evidence type="ECO:0000313" key="10">
    <source>
        <dbReference type="Proteomes" id="UP001566132"/>
    </source>
</evidence>
<keyword evidence="3" id="KW-0809">Transit peptide</keyword>
<dbReference type="PANTHER" id="PTHR15909:SF0">
    <property type="entry name" value="LARGE RIBOSOMAL SUBUNIT PROTEIN BL35M"/>
    <property type="match status" value="1"/>
</dbReference>
<reference evidence="9 10" key="1">
    <citation type="submission" date="2024-05" db="EMBL/GenBank/DDBJ databases">
        <title>Genetic variation in Jamaican populations of the coffee berry borer (Hypothenemus hampei).</title>
        <authorList>
            <person name="Errbii M."/>
            <person name="Myrie A."/>
        </authorList>
    </citation>
    <scope>NUCLEOTIDE SEQUENCE [LARGE SCALE GENOMIC DNA]</scope>
    <source>
        <strain evidence="9">JA-Hopewell-2020-01-JO</strain>
        <tissue evidence="9">Whole body</tissue>
    </source>
</reference>
<keyword evidence="6" id="KW-0687">Ribonucleoprotein</keyword>
<evidence type="ECO:0000256" key="7">
    <source>
        <dbReference type="ARBA" id="ARBA00035273"/>
    </source>
</evidence>
<accession>A0ABD1EA82</accession>
<evidence type="ECO:0000256" key="2">
    <source>
        <dbReference type="ARBA" id="ARBA00006598"/>
    </source>
</evidence>
<organism evidence="9 10">
    <name type="scientific">Hypothenemus hampei</name>
    <name type="common">Coffee berry borer</name>
    <dbReference type="NCBI Taxonomy" id="57062"/>
    <lineage>
        <taxon>Eukaryota</taxon>
        <taxon>Metazoa</taxon>
        <taxon>Ecdysozoa</taxon>
        <taxon>Arthropoda</taxon>
        <taxon>Hexapoda</taxon>
        <taxon>Insecta</taxon>
        <taxon>Pterygota</taxon>
        <taxon>Neoptera</taxon>
        <taxon>Endopterygota</taxon>
        <taxon>Coleoptera</taxon>
        <taxon>Polyphaga</taxon>
        <taxon>Cucujiformia</taxon>
        <taxon>Curculionidae</taxon>
        <taxon>Scolytinae</taxon>
        <taxon>Hypothenemus</taxon>
    </lineage>
</organism>
<keyword evidence="5" id="KW-0496">Mitochondrion</keyword>
<dbReference type="InterPro" id="IPR021137">
    <property type="entry name" value="Ribosomal_bL35-like"/>
</dbReference>
<comment type="similarity">
    <text evidence="2">Belongs to the bacterial ribosomal protein bL35 family.</text>
</comment>
<proteinExistence type="inferred from homology"/>
<evidence type="ECO:0000256" key="3">
    <source>
        <dbReference type="ARBA" id="ARBA00022946"/>
    </source>
</evidence>
<evidence type="ECO:0000256" key="4">
    <source>
        <dbReference type="ARBA" id="ARBA00022980"/>
    </source>
</evidence>
<evidence type="ECO:0000256" key="8">
    <source>
        <dbReference type="ARBA" id="ARBA00035418"/>
    </source>
</evidence>
<dbReference type="GO" id="GO:0005739">
    <property type="term" value="C:mitochondrion"/>
    <property type="evidence" value="ECO:0007669"/>
    <property type="project" value="UniProtKB-SubCell"/>
</dbReference>
<dbReference type="SUPFAM" id="SSF143034">
    <property type="entry name" value="L35p-like"/>
    <property type="match status" value="1"/>
</dbReference>
<dbReference type="InterPro" id="IPR037229">
    <property type="entry name" value="Ribosomal_bL35_sf"/>
</dbReference>
<comment type="subcellular location">
    <subcellularLocation>
        <location evidence="1">Mitochondrion</location>
    </subcellularLocation>
</comment>
<evidence type="ECO:0000256" key="6">
    <source>
        <dbReference type="ARBA" id="ARBA00023274"/>
    </source>
</evidence>
<dbReference type="InterPro" id="IPR019338">
    <property type="entry name" value="Ribosomal_bL35m"/>
</dbReference>
<gene>
    <name evidence="9" type="ORF">ABEB36_012161</name>
</gene>
<dbReference type="PANTHER" id="PTHR15909">
    <property type="entry name" value="39S RIBOSOMAL PROTEIN L35, MITOCHONDRIAL"/>
    <property type="match status" value="1"/>
</dbReference>
<evidence type="ECO:0000313" key="9">
    <source>
        <dbReference type="EMBL" id="KAL1491586.1"/>
    </source>
</evidence>
<dbReference type="Proteomes" id="UP001566132">
    <property type="component" value="Unassembled WGS sequence"/>
</dbReference>
<protein>
    <recommendedName>
        <fullName evidence="7">Large ribosomal subunit protein bL35m</fullName>
    </recommendedName>
    <alternativeName>
        <fullName evidence="8">39S ribosomal protein L35, mitochondrial</fullName>
    </alternativeName>
</protein>
<comment type="caution">
    <text evidence="9">The sequence shown here is derived from an EMBL/GenBank/DDBJ whole genome shotgun (WGS) entry which is preliminary data.</text>
</comment>
<evidence type="ECO:0000256" key="5">
    <source>
        <dbReference type="ARBA" id="ARBA00023128"/>
    </source>
</evidence>
<name>A0ABD1EA82_HYPHA</name>
<evidence type="ECO:0000256" key="1">
    <source>
        <dbReference type="ARBA" id="ARBA00004173"/>
    </source>
</evidence>